<accession>A0A150XDV5</accession>
<evidence type="ECO:0000313" key="1">
    <source>
        <dbReference type="EMBL" id="KYG76907.1"/>
    </source>
</evidence>
<dbReference type="Proteomes" id="UP000075606">
    <property type="component" value="Unassembled WGS sequence"/>
</dbReference>
<keyword evidence="2" id="KW-1185">Reference proteome</keyword>
<dbReference type="EMBL" id="LRPC01000002">
    <property type="protein sequence ID" value="KYG76907.1"/>
    <property type="molecule type" value="Genomic_DNA"/>
</dbReference>
<dbReference type="RefSeq" id="WP_068218537.1">
    <property type="nucleotide sequence ID" value="NZ_LRPC01000002.1"/>
</dbReference>
<protein>
    <submittedName>
        <fullName evidence="1">Uncharacterized protein</fullName>
    </submittedName>
</protein>
<gene>
    <name evidence="1" type="ORF">AWW68_18800</name>
</gene>
<sequence>MTDRVTLKYLAQQVIRMLSKGTPSKDSRLDEREIAESLRQELASSVYDKWYEAKKNKWETINPRLLSTFTLPVSIDTSEKANYVSVGVPYIHLPDGTGIWSVRPVTTKSAINKAMIPTRPQEMDVYHGTITKALEGQFSWFALDDRIYFTKRWGKTLLDEGVKNVLVTLVTVANENIGITDVLPISPEQRKTIVDATLQKYASLMGIMPDEVNDNSSVPR</sequence>
<reference evidence="1 2" key="1">
    <citation type="submission" date="2016-01" db="EMBL/GenBank/DDBJ databases">
        <title>Genome sequencing of Roseivirga spongicola UST030701-084.</title>
        <authorList>
            <person name="Selvaratnam C."/>
            <person name="Thevarajoo S."/>
            <person name="Goh K.M."/>
            <person name="Ee R."/>
            <person name="Chan K.-G."/>
            <person name="Chong C.S."/>
        </authorList>
    </citation>
    <scope>NUCLEOTIDE SEQUENCE [LARGE SCALE GENOMIC DNA]</scope>
    <source>
        <strain evidence="1 2">UST030701-084</strain>
    </source>
</reference>
<proteinExistence type="predicted"/>
<comment type="caution">
    <text evidence="1">The sequence shown here is derived from an EMBL/GenBank/DDBJ whole genome shotgun (WGS) entry which is preliminary data.</text>
</comment>
<organism evidence="1 2">
    <name type="scientific">Roseivirga spongicola</name>
    <dbReference type="NCBI Taxonomy" id="333140"/>
    <lineage>
        <taxon>Bacteria</taxon>
        <taxon>Pseudomonadati</taxon>
        <taxon>Bacteroidota</taxon>
        <taxon>Cytophagia</taxon>
        <taxon>Cytophagales</taxon>
        <taxon>Roseivirgaceae</taxon>
        <taxon>Roseivirga</taxon>
    </lineage>
</organism>
<dbReference type="AlphaFoldDB" id="A0A150XDV5"/>
<dbReference type="STRING" id="333140.AWW68_18800"/>
<evidence type="ECO:0000313" key="2">
    <source>
        <dbReference type="Proteomes" id="UP000075606"/>
    </source>
</evidence>
<name>A0A150XDV5_9BACT</name>